<comment type="caution">
    <text evidence="2">The sequence shown here is derived from an EMBL/GenBank/DDBJ whole genome shotgun (WGS) entry which is preliminary data.</text>
</comment>
<feature type="domain" description="Beta-lactamase-related" evidence="1">
    <location>
        <begin position="57"/>
        <end position="324"/>
    </location>
</feature>
<protein>
    <submittedName>
        <fullName evidence="2">6-aminohexanoate hydrolase</fullName>
    </submittedName>
</protein>
<feature type="non-terminal residue" evidence="2">
    <location>
        <position position="375"/>
    </location>
</feature>
<dbReference type="InterPro" id="IPR001466">
    <property type="entry name" value="Beta-lactam-related"/>
</dbReference>
<evidence type="ECO:0000259" key="1">
    <source>
        <dbReference type="Pfam" id="PF00144"/>
    </source>
</evidence>
<dbReference type="AlphaFoldDB" id="A0A0R2TUR9"/>
<keyword evidence="2" id="KW-0378">Hydrolase</keyword>
<evidence type="ECO:0000313" key="3">
    <source>
        <dbReference type="Proteomes" id="UP000051213"/>
    </source>
</evidence>
<dbReference type="InterPro" id="IPR050789">
    <property type="entry name" value="Diverse_Enzym_Activities"/>
</dbReference>
<dbReference type="PANTHER" id="PTHR43283:SF7">
    <property type="entry name" value="BETA-LACTAMASE-RELATED DOMAIN-CONTAINING PROTEIN"/>
    <property type="match status" value="1"/>
</dbReference>
<sequence>MCSLLISVIGKTQNNTTEPQEYPKEQWSLKDSGALNINQRKIDKLFDLSFSDLSTQAVVLIKDGFLVGERYAEGYDENSQGTSWSMAKSFYAALIGISIDRGEIDSLDSPVAKYLTYFNDERRDITIRHLLDMTSGLEMPDHEHENMFFAADHLEYAKGVGVEKKAGLVFEYNNVNSMLLADILQQATGQAADVLLRERILNKIGLTDVTLWQDSVGNPLTYCCIDTSARQYSRFGLLFARDGNWNGDQIISADYVNETFTQVWDNIGSGTITQKRGYSMHWWVSRYDDQSVIFNASGKFGQYIFVDRANDIIFTRITKYHPQEGPRQDWGLLKYINWIGSVDFRIGLAEFLDSVGLIKIEGDIKTPVTLADGTS</sequence>
<dbReference type="Gene3D" id="3.40.710.10">
    <property type="entry name" value="DD-peptidase/beta-lactamase superfamily"/>
    <property type="match status" value="1"/>
</dbReference>
<accession>A0A0R2TUR9</accession>
<dbReference type="GO" id="GO:0016787">
    <property type="term" value="F:hydrolase activity"/>
    <property type="evidence" value="ECO:0007669"/>
    <property type="project" value="UniProtKB-KW"/>
</dbReference>
<dbReference type="Proteomes" id="UP000051213">
    <property type="component" value="Unassembled WGS sequence"/>
</dbReference>
<evidence type="ECO:0000313" key="2">
    <source>
        <dbReference type="EMBL" id="KRO90951.1"/>
    </source>
</evidence>
<dbReference type="InterPro" id="IPR012338">
    <property type="entry name" value="Beta-lactam/transpept-like"/>
</dbReference>
<organism evidence="2 3">
    <name type="scientific">SAR92 bacterium BACL26 MAG-121220-bin70</name>
    <dbReference type="NCBI Taxonomy" id="1655626"/>
    <lineage>
        <taxon>Bacteria</taxon>
        <taxon>Pseudomonadati</taxon>
        <taxon>Pseudomonadota</taxon>
        <taxon>Gammaproteobacteria</taxon>
        <taxon>Cellvibrionales</taxon>
        <taxon>Porticoccaceae</taxon>
        <taxon>SAR92 clade</taxon>
    </lineage>
</organism>
<dbReference type="PANTHER" id="PTHR43283">
    <property type="entry name" value="BETA-LACTAMASE-RELATED"/>
    <property type="match status" value="1"/>
</dbReference>
<name>A0A0R2TUR9_9GAMM</name>
<gene>
    <name evidence="2" type="ORF">ABS24_07515</name>
</gene>
<dbReference type="SUPFAM" id="SSF56601">
    <property type="entry name" value="beta-lactamase/transpeptidase-like"/>
    <property type="match status" value="1"/>
</dbReference>
<dbReference type="Pfam" id="PF00144">
    <property type="entry name" value="Beta-lactamase"/>
    <property type="match status" value="1"/>
</dbReference>
<reference evidence="2 3" key="1">
    <citation type="submission" date="2015-10" db="EMBL/GenBank/DDBJ databases">
        <title>Metagenome-Assembled Genomes uncover a global brackish microbiome.</title>
        <authorList>
            <person name="Hugerth L.W."/>
            <person name="Larsson J."/>
            <person name="Alneberg J."/>
            <person name="Lindh M.V."/>
            <person name="Legrand C."/>
            <person name="Pinhassi J."/>
            <person name="Andersson A.F."/>
        </authorList>
    </citation>
    <scope>NUCLEOTIDE SEQUENCE [LARGE SCALE GENOMIC DNA]</scope>
    <source>
        <strain evidence="2">BACL26 MAG-121220-bin70</strain>
    </source>
</reference>
<dbReference type="EMBL" id="LICA01000643">
    <property type="protein sequence ID" value="KRO90951.1"/>
    <property type="molecule type" value="Genomic_DNA"/>
</dbReference>
<proteinExistence type="predicted"/>